<name>A0A8I5NK46_PAPAN</name>
<keyword evidence="2" id="KW-1185">Reference proteome</keyword>
<dbReference type="Ensembl" id="ENSPANT00000070815.1">
    <property type="protein sequence ID" value="ENSPANP00000053049.1"/>
    <property type="gene ID" value="ENSPANG00000038207.1"/>
</dbReference>
<dbReference type="PANTHER" id="PTHR46254">
    <property type="entry name" value="PROTEIN GVQW1-RELATED"/>
    <property type="match status" value="1"/>
</dbReference>
<dbReference type="PRINTS" id="PR02045">
    <property type="entry name" value="F138DOMAIN"/>
</dbReference>
<reference evidence="1" key="2">
    <citation type="submission" date="2025-08" db="UniProtKB">
        <authorList>
            <consortium name="Ensembl"/>
        </authorList>
    </citation>
    <scope>IDENTIFICATION</scope>
</reference>
<accession>A0A8I5NK46</accession>
<protein>
    <submittedName>
        <fullName evidence="1">Uncharacterized protein</fullName>
    </submittedName>
</protein>
<sequence>MGSYCVVQARVQWCDLGLLLPLLPGLKRSSHLSLPSSWNLRHAPPCLANFLKFFVETESHYVSQADLEPLRSSDPSALAFPISRITGMSHHDWLNFINSEIALRSEEQVLK</sequence>
<reference evidence="1" key="3">
    <citation type="submission" date="2025-09" db="UniProtKB">
        <authorList>
            <consortium name="Ensembl"/>
        </authorList>
    </citation>
    <scope>IDENTIFICATION</scope>
</reference>
<proteinExistence type="predicted"/>
<reference evidence="1 2" key="1">
    <citation type="submission" date="2012-03" db="EMBL/GenBank/DDBJ databases">
        <title>Whole Genome Assembly of Papio anubis.</title>
        <authorList>
            <person name="Liu Y.L."/>
            <person name="Abraham K.A."/>
            <person name="Akbar H.A."/>
            <person name="Ali S.A."/>
            <person name="Anosike U.A."/>
            <person name="Aqrawi P.A."/>
            <person name="Arias F.A."/>
            <person name="Attaway T.A."/>
            <person name="Awwad R.A."/>
            <person name="Babu C.B."/>
            <person name="Bandaranaike D.B."/>
            <person name="Battles P.B."/>
            <person name="Bell A.B."/>
            <person name="Beltran B.B."/>
            <person name="Berhane-Mersha D.B."/>
            <person name="Bess C.B."/>
            <person name="Bickham C.B."/>
            <person name="Bolden T.B."/>
            <person name="Carter K.C."/>
            <person name="Chau D.C."/>
            <person name="Chavez A.C."/>
            <person name="Clerc-Blankenburg K.C."/>
            <person name="Coyle M.C."/>
            <person name="Dao M.D."/>
            <person name="Davila M.L.D."/>
            <person name="Davy-Carroll L.D."/>
            <person name="Denson S.D."/>
            <person name="Dinh H.D."/>
            <person name="Fernandez S.F."/>
            <person name="Fernando P.F."/>
            <person name="Forbes L.F."/>
            <person name="Francis C.F."/>
            <person name="Francisco L.F."/>
            <person name="Fu Q.F."/>
            <person name="Garcia-Iii R.G."/>
            <person name="Garrett T.G."/>
            <person name="Gross S.G."/>
            <person name="Gubbala S.G."/>
            <person name="Hirani K.H."/>
            <person name="Hogues M.H."/>
            <person name="Hollins B.H."/>
            <person name="Jackson L.J."/>
            <person name="Javaid M.J."/>
            <person name="Jhangiani S.J."/>
            <person name="Johnson A.J."/>
            <person name="Johnson B.J."/>
            <person name="Jones J.J."/>
            <person name="Joshi V.J."/>
            <person name="Kalu J.K."/>
            <person name="Khan N.K."/>
            <person name="Korchina V.K."/>
            <person name="Kovar C.K."/>
            <person name="Lago L.L."/>
            <person name="Lara F.L."/>
            <person name="Le T.-K.L."/>
            <person name="Lee S.L."/>
            <person name="Legall-Iii F.L."/>
            <person name="Lemon S.L."/>
            <person name="Liu J.L."/>
            <person name="Liu Y.-S.L."/>
            <person name="Liyanage D.L."/>
            <person name="Lopez J.L."/>
            <person name="Lorensuhewa L.L."/>
            <person name="Mata R.M."/>
            <person name="Mathew T.M."/>
            <person name="Mercado C.M."/>
            <person name="Mercado I.M."/>
            <person name="Morales K.M."/>
            <person name="Morgan M.M."/>
            <person name="Munidasa M.M."/>
            <person name="Ngo D.N."/>
            <person name="Nguyen L.N."/>
            <person name="Nguyen T.N."/>
            <person name="Nguyen N.N."/>
            <person name="Obregon M.O."/>
            <person name="Okwuonu G.O."/>
            <person name="Ongeri F.O."/>
            <person name="Onwere C.O."/>
            <person name="Osifeso I.O."/>
            <person name="Parra A.P."/>
            <person name="Patil S.P."/>
            <person name="Perez A.P."/>
            <person name="Perez Y.P."/>
            <person name="Pham C.P."/>
            <person name="Pu L.-L.P."/>
            <person name="Puazo M.P."/>
            <person name="Quiroz J.Q."/>
            <person name="Rouhana J.R."/>
            <person name="Ruiz M.R."/>
            <person name="Ruiz S.-J.R."/>
            <person name="Saada N.S."/>
            <person name="Santibanez J.S."/>
            <person name="Scheel M.S."/>
            <person name="Schneider B.S."/>
            <person name="Simmons D.S."/>
            <person name="Sisson I.S."/>
            <person name="Tang L.-Y.T."/>
            <person name="Thornton R.T."/>
            <person name="Tisius J.T."/>
            <person name="Toledanes G.T."/>
            <person name="Trejos Z.T."/>
            <person name="Usmani K.U."/>
            <person name="Varghese R.V."/>
            <person name="Vattathil S.V."/>
            <person name="Vee V.V."/>
            <person name="Walker D.W."/>
            <person name="Weissenberger G.W."/>
            <person name="White C.W."/>
            <person name="Williams A.W."/>
            <person name="Woodworth J.W."/>
            <person name="Wright R.W."/>
            <person name="Zhu Y.Z."/>
            <person name="Han Y.H."/>
            <person name="Newsham I.N."/>
            <person name="Nazareth L.N."/>
            <person name="Worley K.W."/>
            <person name="Muzny D.M."/>
            <person name="Rogers J.R."/>
            <person name="Gibbs R.G."/>
        </authorList>
    </citation>
    <scope>NUCLEOTIDE SEQUENCE [LARGE SCALE GENOMIC DNA]</scope>
</reference>
<organism evidence="1 2">
    <name type="scientific">Papio anubis</name>
    <name type="common">Olive baboon</name>
    <dbReference type="NCBI Taxonomy" id="9555"/>
    <lineage>
        <taxon>Eukaryota</taxon>
        <taxon>Metazoa</taxon>
        <taxon>Chordata</taxon>
        <taxon>Craniata</taxon>
        <taxon>Vertebrata</taxon>
        <taxon>Euteleostomi</taxon>
        <taxon>Mammalia</taxon>
        <taxon>Eutheria</taxon>
        <taxon>Euarchontoglires</taxon>
        <taxon>Primates</taxon>
        <taxon>Haplorrhini</taxon>
        <taxon>Catarrhini</taxon>
        <taxon>Cercopithecidae</taxon>
        <taxon>Cercopithecinae</taxon>
        <taxon>Papio</taxon>
    </lineage>
</organism>
<dbReference type="AlphaFoldDB" id="A0A8I5NK46"/>
<dbReference type="Proteomes" id="UP000028761">
    <property type="component" value="Chromosome 19"/>
</dbReference>
<dbReference type="PANTHER" id="PTHR46254:SF3">
    <property type="entry name" value="SECRETED PROTEIN"/>
    <property type="match status" value="1"/>
</dbReference>
<evidence type="ECO:0000313" key="1">
    <source>
        <dbReference type="Ensembl" id="ENSPANP00000053049.1"/>
    </source>
</evidence>
<dbReference type="GeneTree" id="ENSGT00940000161627"/>
<evidence type="ECO:0000313" key="2">
    <source>
        <dbReference type="Proteomes" id="UP000028761"/>
    </source>
</evidence>